<dbReference type="OrthoDB" id="447953at2759"/>
<evidence type="ECO:0000259" key="7">
    <source>
        <dbReference type="Pfam" id="PF04108"/>
    </source>
</evidence>
<evidence type="ECO:0000256" key="6">
    <source>
        <dbReference type="SAM" id="MobiDB-lite"/>
    </source>
</evidence>
<dbReference type="Proteomes" id="UP000001514">
    <property type="component" value="Unassembled WGS sequence"/>
</dbReference>
<dbReference type="HOGENOM" id="CLU_007054_0_0_1"/>
<dbReference type="GO" id="GO:0061709">
    <property type="term" value="P:reticulophagy"/>
    <property type="evidence" value="ECO:0000318"/>
    <property type="project" value="GO_Central"/>
</dbReference>
<evidence type="ECO:0000256" key="3">
    <source>
        <dbReference type="ARBA" id="ARBA00023006"/>
    </source>
</evidence>
<dbReference type="PANTHER" id="PTHR13222:SF1">
    <property type="entry name" value="RB1-INDUCIBLE COILED-COIL PROTEIN 1"/>
    <property type="match status" value="1"/>
</dbReference>
<gene>
    <name evidence="9" type="ORF">SELMODRAFT_141195</name>
</gene>
<dbReference type="GO" id="GO:0034045">
    <property type="term" value="C:phagophore assembly site membrane"/>
    <property type="evidence" value="ECO:0000318"/>
    <property type="project" value="GO_Central"/>
</dbReference>
<evidence type="ECO:0000256" key="4">
    <source>
        <dbReference type="ARBA" id="ARBA00023054"/>
    </source>
</evidence>
<keyword evidence="3" id="KW-0072">Autophagy</keyword>
<feature type="domain" description="Autophagy protein ATG17-like" evidence="7">
    <location>
        <begin position="125"/>
        <end position="458"/>
    </location>
</feature>
<dbReference type="EMBL" id="GL377567">
    <property type="protein sequence ID" value="EFJ35951.1"/>
    <property type="molecule type" value="Genomic_DNA"/>
</dbReference>
<dbReference type="GO" id="GO:0000045">
    <property type="term" value="P:autophagosome assembly"/>
    <property type="evidence" value="ECO:0000318"/>
    <property type="project" value="GO_Central"/>
</dbReference>
<dbReference type="InterPro" id="IPR045326">
    <property type="entry name" value="ATG17-like_dom"/>
</dbReference>
<dbReference type="Gramene" id="EFJ35951">
    <property type="protein sequence ID" value="EFJ35951"/>
    <property type="gene ID" value="SELMODRAFT_141195"/>
</dbReference>
<dbReference type="eggNOG" id="ENOG502QUG9">
    <property type="taxonomic scope" value="Eukaryota"/>
</dbReference>
<dbReference type="InterPro" id="IPR040040">
    <property type="entry name" value="ATG11"/>
</dbReference>
<dbReference type="GO" id="GO:0000425">
    <property type="term" value="P:pexophagy"/>
    <property type="evidence" value="ECO:0000318"/>
    <property type="project" value="GO_Central"/>
</dbReference>
<keyword evidence="2" id="KW-0653">Protein transport</keyword>
<feature type="coiled-coil region" evidence="5">
    <location>
        <begin position="706"/>
        <end position="740"/>
    </location>
</feature>
<keyword evidence="4 5" id="KW-0175">Coiled coil</keyword>
<dbReference type="GO" id="GO:0019901">
    <property type="term" value="F:protein kinase binding"/>
    <property type="evidence" value="ECO:0000318"/>
    <property type="project" value="GO_Central"/>
</dbReference>
<organism evidence="10">
    <name type="scientific">Selaginella moellendorffii</name>
    <name type="common">Spikemoss</name>
    <dbReference type="NCBI Taxonomy" id="88036"/>
    <lineage>
        <taxon>Eukaryota</taxon>
        <taxon>Viridiplantae</taxon>
        <taxon>Streptophyta</taxon>
        <taxon>Embryophyta</taxon>
        <taxon>Tracheophyta</taxon>
        <taxon>Lycopodiopsida</taxon>
        <taxon>Selaginellales</taxon>
        <taxon>Selaginellaceae</taxon>
        <taxon>Selaginella</taxon>
    </lineage>
</organism>
<dbReference type="AlphaFoldDB" id="D8QUY3"/>
<reference evidence="9 10" key="1">
    <citation type="journal article" date="2011" name="Science">
        <title>The Selaginella genome identifies genetic changes associated with the evolution of vascular plants.</title>
        <authorList>
            <person name="Banks J.A."/>
            <person name="Nishiyama T."/>
            <person name="Hasebe M."/>
            <person name="Bowman J.L."/>
            <person name="Gribskov M."/>
            <person name="dePamphilis C."/>
            <person name="Albert V.A."/>
            <person name="Aono N."/>
            <person name="Aoyama T."/>
            <person name="Ambrose B.A."/>
            <person name="Ashton N.W."/>
            <person name="Axtell M.J."/>
            <person name="Barker E."/>
            <person name="Barker M.S."/>
            <person name="Bennetzen J.L."/>
            <person name="Bonawitz N.D."/>
            <person name="Chapple C."/>
            <person name="Cheng C."/>
            <person name="Correa L.G."/>
            <person name="Dacre M."/>
            <person name="DeBarry J."/>
            <person name="Dreyer I."/>
            <person name="Elias M."/>
            <person name="Engstrom E.M."/>
            <person name="Estelle M."/>
            <person name="Feng L."/>
            <person name="Finet C."/>
            <person name="Floyd S.K."/>
            <person name="Frommer W.B."/>
            <person name="Fujita T."/>
            <person name="Gramzow L."/>
            <person name="Gutensohn M."/>
            <person name="Harholt J."/>
            <person name="Hattori M."/>
            <person name="Heyl A."/>
            <person name="Hirai T."/>
            <person name="Hiwatashi Y."/>
            <person name="Ishikawa M."/>
            <person name="Iwata M."/>
            <person name="Karol K.G."/>
            <person name="Koehler B."/>
            <person name="Kolukisaoglu U."/>
            <person name="Kubo M."/>
            <person name="Kurata T."/>
            <person name="Lalonde S."/>
            <person name="Li K."/>
            <person name="Li Y."/>
            <person name="Litt A."/>
            <person name="Lyons E."/>
            <person name="Manning G."/>
            <person name="Maruyama T."/>
            <person name="Michael T.P."/>
            <person name="Mikami K."/>
            <person name="Miyazaki S."/>
            <person name="Morinaga S."/>
            <person name="Murata T."/>
            <person name="Mueller-Roeber B."/>
            <person name="Nelson D.R."/>
            <person name="Obara M."/>
            <person name="Oguri Y."/>
            <person name="Olmstead R.G."/>
            <person name="Onodera N."/>
            <person name="Petersen B.L."/>
            <person name="Pils B."/>
            <person name="Prigge M."/>
            <person name="Rensing S.A."/>
            <person name="Riano-Pachon D.M."/>
            <person name="Roberts A.W."/>
            <person name="Sato Y."/>
            <person name="Scheller H.V."/>
            <person name="Schulz B."/>
            <person name="Schulz C."/>
            <person name="Shakirov E.V."/>
            <person name="Shibagaki N."/>
            <person name="Shinohara N."/>
            <person name="Shippen D.E."/>
            <person name="Soerensen I."/>
            <person name="Sotooka R."/>
            <person name="Sugimoto N."/>
            <person name="Sugita M."/>
            <person name="Sumikawa N."/>
            <person name="Tanurdzic M."/>
            <person name="Theissen G."/>
            <person name="Ulvskov P."/>
            <person name="Wakazuki S."/>
            <person name="Weng J.K."/>
            <person name="Willats W.W."/>
            <person name="Wipf D."/>
            <person name="Wolf P.G."/>
            <person name="Yang L."/>
            <person name="Zimmer A.D."/>
            <person name="Zhu Q."/>
            <person name="Mitros T."/>
            <person name="Hellsten U."/>
            <person name="Loque D."/>
            <person name="Otillar R."/>
            <person name="Salamov A."/>
            <person name="Schmutz J."/>
            <person name="Shapiro H."/>
            <person name="Lindquist E."/>
            <person name="Lucas S."/>
            <person name="Rokhsar D."/>
            <person name="Grigoriev I.V."/>
        </authorList>
    </citation>
    <scope>NUCLEOTIDE SEQUENCE [LARGE SCALE GENOMIC DNA]</scope>
</reference>
<dbReference type="KEGG" id="smo:SELMODRAFT_141195"/>
<evidence type="ECO:0000313" key="9">
    <source>
        <dbReference type="EMBL" id="EFJ35951.1"/>
    </source>
</evidence>
<evidence type="ECO:0000256" key="5">
    <source>
        <dbReference type="SAM" id="Coils"/>
    </source>
</evidence>
<dbReference type="STRING" id="88036.D8QUY3"/>
<dbReference type="GO" id="GO:0060090">
    <property type="term" value="F:molecular adaptor activity"/>
    <property type="evidence" value="ECO:0000318"/>
    <property type="project" value="GO_Central"/>
</dbReference>
<feature type="domain" description="Autophagy-related protein 11 C-terminal" evidence="8">
    <location>
        <begin position="829"/>
        <end position="985"/>
    </location>
</feature>
<evidence type="ECO:0000256" key="2">
    <source>
        <dbReference type="ARBA" id="ARBA00022927"/>
    </source>
</evidence>
<accession>D8QUY3</accession>
<keyword evidence="1" id="KW-0813">Transport</keyword>
<evidence type="ECO:0000259" key="8">
    <source>
        <dbReference type="Pfam" id="PF10377"/>
    </source>
</evidence>
<dbReference type="GO" id="GO:0000422">
    <property type="term" value="P:autophagy of mitochondrion"/>
    <property type="evidence" value="ECO:0000318"/>
    <property type="project" value="GO_Central"/>
</dbReference>
<dbReference type="GO" id="GO:0034517">
    <property type="term" value="P:ribophagy"/>
    <property type="evidence" value="ECO:0000318"/>
    <property type="project" value="GO_Central"/>
</dbReference>
<feature type="compositionally biased region" description="Basic and acidic residues" evidence="6">
    <location>
        <begin position="625"/>
        <end position="637"/>
    </location>
</feature>
<dbReference type="Pfam" id="PF10377">
    <property type="entry name" value="ATG11"/>
    <property type="match status" value="1"/>
</dbReference>
<keyword evidence="10" id="KW-1185">Reference proteome</keyword>
<name>D8QUY3_SELML</name>
<sequence>MMIHVAESGQSFELEDCQAGTRVEEIQDVLASLTGVLRQDQLLFSGDARLDSHRSLGFYRLLDDERPIFLFNRQRLAPNSPLPPQQGAPENVVPVLPEAPAAERSGSSSPLVSSERQFRYNFQKGHAILSASQKKLDACHKLAREIRVQDMALETVRRSMEQHYRSIQHVYGEFVEDFQRQSQQHTEVLANLGKDIERLRACKLHPALRTETRYTLLDCVKEGSLRKSADDCGVYHKQLCAKVAGLASEYSGLKRRVEDFLEEPSAVSLENLERTLGLHARFIDEQSTILQSLRKDVTKVKRLSDDYSDGRYSSMQVQDALLALGPMHDVQVKSHLPRMEDCDAELAKLLQQLVVGKNAMTLCVHQRMQSVASLQASIKLTRNQISGFREVMARQDENFAMLKQFRRVGSSYKACLAEVVRRKSYMKLYLGQAGQLAERMAAKREKEVVRREEFLQTHTAALPRELLSEMGLLEVPSQFLINLASFDSNLLDIDLADVEKYAPYQVTGSLKADSPADDWCDPEGKEDFCSDEISGTSKLEVENARLRAQLAASIAFICSVDPGFQPDILGDAEDQEIRGNLSSAERTAEALRLKDEHAKHLHRIINEKEGRCSSYESRIRELEDRLREQEERERTDLDTMLSSEDQRREESDNSAITGAAVEPMDGATGQEDSSAQSEEAKNQHPVKDMFSQTMEWPADEPVLSEVARLREELETSAELLRQCQMNSAHLENRLHEAREEAQIHLCAADRRASEYNVLRASSVKLRGLLERLRSCIASPAGGSAGFMDSLRSLSASLPSDGGDDVGAEFRSFISILADRVTFLAQQRAELAERVKLAESSQSQLRKEVENKAEMAKSLFAKCKLEKQASKEKICLTRFEVHELALFAPNAAGHYEALNRNCPNYFLSEESIALFHGKNEQRRKYIVGQIVHIEHHTVAAPPCASSSSFSILEGGASSSSSVMGRHRANSYGLPVGTEYWVVTVAMVPGLDL</sequence>
<dbReference type="GO" id="GO:0015031">
    <property type="term" value="P:protein transport"/>
    <property type="evidence" value="ECO:0007669"/>
    <property type="project" value="UniProtKB-KW"/>
</dbReference>
<dbReference type="GO" id="GO:0034727">
    <property type="term" value="P:piecemeal microautophagy of the nucleus"/>
    <property type="evidence" value="ECO:0000318"/>
    <property type="project" value="GO_Central"/>
</dbReference>
<evidence type="ECO:0000256" key="1">
    <source>
        <dbReference type="ARBA" id="ARBA00022448"/>
    </source>
</evidence>
<proteinExistence type="predicted"/>
<feature type="region of interest" description="Disordered" evidence="6">
    <location>
        <begin position="625"/>
        <end position="684"/>
    </location>
</feature>
<dbReference type="InParanoid" id="D8QUY3"/>
<dbReference type="PANTHER" id="PTHR13222">
    <property type="entry name" value="RB1-INDUCIBLE COILED-COIL"/>
    <property type="match status" value="1"/>
</dbReference>
<protein>
    <submittedName>
        <fullName evidence="9">Uncharacterized protein</fullName>
    </submittedName>
</protein>
<dbReference type="InterPro" id="IPR019460">
    <property type="entry name" value="Atg11_C"/>
</dbReference>
<evidence type="ECO:0000313" key="10">
    <source>
        <dbReference type="Proteomes" id="UP000001514"/>
    </source>
</evidence>
<dbReference type="Pfam" id="PF04108">
    <property type="entry name" value="ATG17_like"/>
    <property type="match status" value="1"/>
</dbReference>
<dbReference type="GO" id="GO:1990316">
    <property type="term" value="C:Atg1/ULK1 kinase complex"/>
    <property type="evidence" value="ECO:0000318"/>
    <property type="project" value="GO_Central"/>
</dbReference>